<protein>
    <submittedName>
        <fullName evidence="2">Uncharacterized protein</fullName>
    </submittedName>
</protein>
<evidence type="ECO:0000256" key="1">
    <source>
        <dbReference type="SAM" id="Coils"/>
    </source>
</evidence>
<reference evidence="2" key="1">
    <citation type="journal article" date="2014" name="Front. Microbiol.">
        <title>High frequency of phylogenetically diverse reductive dehalogenase-homologous genes in deep subseafloor sedimentary metagenomes.</title>
        <authorList>
            <person name="Kawai M."/>
            <person name="Futagami T."/>
            <person name="Toyoda A."/>
            <person name="Takaki Y."/>
            <person name="Nishi S."/>
            <person name="Hori S."/>
            <person name="Arai W."/>
            <person name="Tsubouchi T."/>
            <person name="Morono Y."/>
            <person name="Uchiyama I."/>
            <person name="Ito T."/>
            <person name="Fujiyama A."/>
            <person name="Inagaki F."/>
            <person name="Takami H."/>
        </authorList>
    </citation>
    <scope>NUCLEOTIDE SEQUENCE</scope>
    <source>
        <strain evidence="2">Expedition CK06-06</strain>
    </source>
</reference>
<gene>
    <name evidence="2" type="ORF">S12H4_38508</name>
</gene>
<dbReference type="Gene3D" id="1.10.287.1490">
    <property type="match status" value="1"/>
</dbReference>
<comment type="caution">
    <text evidence="2">The sequence shown here is derived from an EMBL/GenBank/DDBJ whole genome shotgun (WGS) entry which is preliminary data.</text>
</comment>
<feature type="coiled-coil region" evidence="1">
    <location>
        <begin position="100"/>
        <end position="191"/>
    </location>
</feature>
<feature type="non-terminal residue" evidence="2">
    <location>
        <position position="1"/>
    </location>
</feature>
<dbReference type="EMBL" id="BARW01023185">
    <property type="protein sequence ID" value="GAI92783.1"/>
    <property type="molecule type" value="Genomic_DNA"/>
</dbReference>
<proteinExistence type="predicted"/>
<evidence type="ECO:0000313" key="2">
    <source>
        <dbReference type="EMBL" id="GAI92783.1"/>
    </source>
</evidence>
<name>X1SIJ3_9ZZZZ</name>
<sequence length="256" mass="29090">RGTDIRGYGEAVAKRVAFATYALLNRQYGGRVGDLRSYIMTLQEERDRANARYDELMGRVVGILGDEYKDLRTDSKEFMERMTTVLGEDLKESKIDKKELAEKLADIDGLRSRITTLEKEKEQLKEKHESQITSLQSEHKEEIGNLRSQIAAMDSRIEGLESAKTTLANDLEQLRKDYKQLKTAITTLAEAVPDEEIGKKLSDELYSFLLEDSKVPNTVISGVGKFIDFKKYLGVAAERGTKEICKRIEEILKTSR</sequence>
<keyword evidence="1" id="KW-0175">Coiled coil</keyword>
<organism evidence="2">
    <name type="scientific">marine sediment metagenome</name>
    <dbReference type="NCBI Taxonomy" id="412755"/>
    <lineage>
        <taxon>unclassified sequences</taxon>
        <taxon>metagenomes</taxon>
        <taxon>ecological metagenomes</taxon>
    </lineage>
</organism>
<accession>X1SIJ3</accession>
<dbReference type="AlphaFoldDB" id="X1SIJ3"/>